<dbReference type="Pfam" id="PF07715">
    <property type="entry name" value="Plug"/>
    <property type="match status" value="1"/>
</dbReference>
<keyword evidence="8 14" id="KW-0675">Receptor</keyword>
<organism evidence="14 15">
    <name type="scientific">Candidatus Enterocola intestinipullorum</name>
    <dbReference type="NCBI Taxonomy" id="2840783"/>
    <lineage>
        <taxon>Bacteria</taxon>
        <taxon>Pseudomonadati</taxon>
        <taxon>Bacteroidota</taxon>
        <taxon>Bacteroidia</taxon>
        <taxon>Bacteroidales</taxon>
        <taxon>Candidatus Enterocola</taxon>
    </lineage>
</organism>
<name>A0A9D9HAU0_9BACT</name>
<feature type="domain" description="TonB-dependent receptor plug" evidence="13">
    <location>
        <begin position="142"/>
        <end position="217"/>
    </location>
</feature>
<comment type="caution">
    <text evidence="14">The sequence shown here is derived from an EMBL/GenBank/DDBJ whole genome shotgun (WGS) entry which is preliminary data.</text>
</comment>
<gene>
    <name evidence="14" type="ORF">IAC32_07195</name>
</gene>
<reference evidence="14" key="1">
    <citation type="submission" date="2020-10" db="EMBL/GenBank/DDBJ databases">
        <authorList>
            <person name="Gilroy R."/>
        </authorList>
    </citation>
    <scope>NUCLEOTIDE SEQUENCE</scope>
    <source>
        <strain evidence="14">D3-1215</strain>
    </source>
</reference>
<evidence type="ECO:0000256" key="2">
    <source>
        <dbReference type="ARBA" id="ARBA00022448"/>
    </source>
</evidence>
<comment type="similarity">
    <text evidence="10">Belongs to the TonB-dependent receptor family.</text>
</comment>
<dbReference type="InterPro" id="IPR000531">
    <property type="entry name" value="Beta-barrel_TonB"/>
</dbReference>
<evidence type="ECO:0000259" key="13">
    <source>
        <dbReference type="Pfam" id="PF07715"/>
    </source>
</evidence>
<dbReference type="SUPFAM" id="SSF56935">
    <property type="entry name" value="Porins"/>
    <property type="match status" value="1"/>
</dbReference>
<evidence type="ECO:0000256" key="4">
    <source>
        <dbReference type="ARBA" id="ARBA00022692"/>
    </source>
</evidence>
<dbReference type="GO" id="GO:0015344">
    <property type="term" value="F:siderophore uptake transmembrane transporter activity"/>
    <property type="evidence" value="ECO:0007669"/>
    <property type="project" value="TreeGrafter"/>
</dbReference>
<accession>A0A9D9HAU0</accession>
<dbReference type="InterPro" id="IPR039426">
    <property type="entry name" value="TonB-dep_rcpt-like"/>
</dbReference>
<keyword evidence="9" id="KW-0998">Cell outer membrane</keyword>
<dbReference type="Proteomes" id="UP000823637">
    <property type="component" value="Unassembled WGS sequence"/>
</dbReference>
<keyword evidence="4" id="KW-0812">Transmembrane</keyword>
<dbReference type="PANTHER" id="PTHR30069:SF29">
    <property type="entry name" value="HEMOGLOBIN AND HEMOGLOBIN-HAPTOGLOBIN-BINDING PROTEIN 1-RELATED"/>
    <property type="match status" value="1"/>
</dbReference>
<dbReference type="EMBL" id="JADIMR010000106">
    <property type="protein sequence ID" value="MBO8447510.1"/>
    <property type="molecule type" value="Genomic_DNA"/>
</dbReference>
<evidence type="ECO:0000256" key="7">
    <source>
        <dbReference type="ARBA" id="ARBA00023136"/>
    </source>
</evidence>
<dbReference type="SUPFAM" id="SSF49464">
    <property type="entry name" value="Carboxypeptidase regulatory domain-like"/>
    <property type="match status" value="1"/>
</dbReference>
<dbReference type="GO" id="GO:0044718">
    <property type="term" value="P:siderophore transmembrane transport"/>
    <property type="evidence" value="ECO:0007669"/>
    <property type="project" value="TreeGrafter"/>
</dbReference>
<evidence type="ECO:0000256" key="6">
    <source>
        <dbReference type="ARBA" id="ARBA00023077"/>
    </source>
</evidence>
<sequence length="776" mass="87233">MKRIFAILSAIVLFASHAKAGFVLEGTLYGDGEPLINAYIYVPELQRGVITDSDGRYSVVFDKTGGYTLDMSYVGFEPLQETVNIKRERQRKNFYLQQSGRDLDEIVVTGESGLQRLQAPTLGREKLTIGQIRKLPSFMGEVDVIKSMQMLPGVQSTSEGSSSFSVRGGAPDQNLILLDGATIYNASHLMGFFSVFNNDIIENATLYKGDIPATQGGRLSSLLEIETKEGNNEKFSGSGGIGLISSRLLLEGPIVKDRLNAWIAGRLFYAGLFLPLMDNPALASTRLTFFDINAKLSATLNDKNRLFFSGYIGEDYFALSGTGEFDYANKAASLRWSCIVNPEFYINTTATASWYDYDAGGALSGLSAQWRASIADYGLRQEYSWDIDKHNHLKFGFSTSYKQMHTGDVSMTNVGIDTELGINLPVNHSLESALFVSNEQTYGQVSLNYGLRVSMFNNIAPQTELILNEHHEAADSVRYESGIYNTYFEFEPRFGISWMFYDNMSLKAGYSRTAQYLHLIQTTTAGSPLDVWRPSNTNIKPTVCNQFSAGYFWNFYKDMFSFSVEGYYKILQDVVDFKDFANVMLNKNIDAEIVSGKGRSYGVELMLRKDAGNLTGWISYTYSRAFQTIEGINDGNEYSASTDRPHSVNLVLNYKINKWIDVGANWVYATGQPMTAPESKLDFDDFGESEIIPLYSGRNKYRMPDYHRLDLSITFDLNKGVKKRYNHNLNISVYNVYCRHNAWMIQFETDPELGAQVANMTYLFSIVPSVTYNFSF</sequence>
<keyword evidence="5 11" id="KW-0732">Signal</keyword>
<reference evidence="14" key="2">
    <citation type="journal article" date="2021" name="PeerJ">
        <title>Extensive microbial diversity within the chicken gut microbiome revealed by metagenomics and culture.</title>
        <authorList>
            <person name="Gilroy R."/>
            <person name="Ravi A."/>
            <person name="Getino M."/>
            <person name="Pursley I."/>
            <person name="Horton D.L."/>
            <person name="Alikhan N.F."/>
            <person name="Baker D."/>
            <person name="Gharbi K."/>
            <person name="Hall N."/>
            <person name="Watson M."/>
            <person name="Adriaenssens E.M."/>
            <person name="Foster-Nyarko E."/>
            <person name="Jarju S."/>
            <person name="Secka A."/>
            <person name="Antonio M."/>
            <person name="Oren A."/>
            <person name="Chaudhuri R.R."/>
            <person name="La Ragione R."/>
            <person name="Hildebrand F."/>
            <person name="Pallen M.J."/>
        </authorList>
    </citation>
    <scope>NUCLEOTIDE SEQUENCE</scope>
    <source>
        <strain evidence="14">D3-1215</strain>
    </source>
</reference>
<feature type="chain" id="PRO_5038964587" evidence="11">
    <location>
        <begin position="21"/>
        <end position="776"/>
    </location>
</feature>
<evidence type="ECO:0000256" key="9">
    <source>
        <dbReference type="ARBA" id="ARBA00023237"/>
    </source>
</evidence>
<keyword evidence="6 10" id="KW-0798">TonB box</keyword>
<evidence type="ECO:0000256" key="5">
    <source>
        <dbReference type="ARBA" id="ARBA00022729"/>
    </source>
</evidence>
<dbReference type="AlphaFoldDB" id="A0A9D9HAU0"/>
<evidence type="ECO:0000256" key="11">
    <source>
        <dbReference type="SAM" id="SignalP"/>
    </source>
</evidence>
<keyword evidence="2" id="KW-0813">Transport</keyword>
<dbReference type="Pfam" id="PF13715">
    <property type="entry name" value="CarbopepD_reg_2"/>
    <property type="match status" value="1"/>
</dbReference>
<dbReference type="Pfam" id="PF00593">
    <property type="entry name" value="TonB_dep_Rec_b-barrel"/>
    <property type="match status" value="1"/>
</dbReference>
<evidence type="ECO:0000313" key="15">
    <source>
        <dbReference type="Proteomes" id="UP000823637"/>
    </source>
</evidence>
<feature type="domain" description="TonB-dependent receptor-like beta-barrel" evidence="12">
    <location>
        <begin position="299"/>
        <end position="736"/>
    </location>
</feature>
<comment type="subcellular location">
    <subcellularLocation>
        <location evidence="1">Cell outer membrane</location>
        <topology evidence="1">Multi-pass membrane protein</topology>
    </subcellularLocation>
</comment>
<dbReference type="PANTHER" id="PTHR30069">
    <property type="entry name" value="TONB-DEPENDENT OUTER MEMBRANE RECEPTOR"/>
    <property type="match status" value="1"/>
</dbReference>
<evidence type="ECO:0000256" key="3">
    <source>
        <dbReference type="ARBA" id="ARBA00022452"/>
    </source>
</evidence>
<evidence type="ECO:0000256" key="1">
    <source>
        <dbReference type="ARBA" id="ARBA00004571"/>
    </source>
</evidence>
<dbReference type="InterPro" id="IPR008969">
    <property type="entry name" value="CarboxyPept-like_regulatory"/>
</dbReference>
<dbReference type="GO" id="GO:0009279">
    <property type="term" value="C:cell outer membrane"/>
    <property type="evidence" value="ECO:0007669"/>
    <property type="project" value="UniProtKB-SubCell"/>
</dbReference>
<keyword evidence="3" id="KW-1134">Transmembrane beta strand</keyword>
<evidence type="ECO:0000313" key="14">
    <source>
        <dbReference type="EMBL" id="MBO8447510.1"/>
    </source>
</evidence>
<dbReference type="InterPro" id="IPR012910">
    <property type="entry name" value="Plug_dom"/>
</dbReference>
<proteinExistence type="inferred from homology"/>
<dbReference type="InterPro" id="IPR036942">
    <property type="entry name" value="Beta-barrel_TonB_sf"/>
</dbReference>
<evidence type="ECO:0000256" key="10">
    <source>
        <dbReference type="RuleBase" id="RU003357"/>
    </source>
</evidence>
<keyword evidence="7 10" id="KW-0472">Membrane</keyword>
<dbReference type="InterPro" id="IPR037066">
    <property type="entry name" value="Plug_dom_sf"/>
</dbReference>
<protein>
    <submittedName>
        <fullName evidence="14">TonB-dependent receptor</fullName>
    </submittedName>
</protein>
<dbReference type="Gene3D" id="2.40.170.20">
    <property type="entry name" value="TonB-dependent receptor, beta-barrel domain"/>
    <property type="match status" value="1"/>
</dbReference>
<evidence type="ECO:0000259" key="12">
    <source>
        <dbReference type="Pfam" id="PF00593"/>
    </source>
</evidence>
<dbReference type="Gene3D" id="2.60.40.1120">
    <property type="entry name" value="Carboxypeptidase-like, regulatory domain"/>
    <property type="match status" value="1"/>
</dbReference>
<evidence type="ECO:0000256" key="8">
    <source>
        <dbReference type="ARBA" id="ARBA00023170"/>
    </source>
</evidence>
<dbReference type="Gene3D" id="2.170.130.10">
    <property type="entry name" value="TonB-dependent receptor, plug domain"/>
    <property type="match status" value="1"/>
</dbReference>
<feature type="signal peptide" evidence="11">
    <location>
        <begin position="1"/>
        <end position="20"/>
    </location>
</feature>